<reference evidence="1 2" key="1">
    <citation type="journal article" date="2022" name="bioRxiv">
        <title>The genome of the oomycete Peronosclerospora sorghi, a cosmopolitan pathogen of maize and sorghum, is inflated with dispersed pseudogenes.</title>
        <authorList>
            <person name="Fletcher K."/>
            <person name="Martin F."/>
            <person name="Isakeit T."/>
            <person name="Cavanaugh K."/>
            <person name="Magill C."/>
            <person name="Michelmore R."/>
        </authorList>
    </citation>
    <scope>NUCLEOTIDE SEQUENCE [LARGE SCALE GENOMIC DNA]</scope>
    <source>
        <strain evidence="1">P6</strain>
    </source>
</reference>
<evidence type="ECO:0000313" key="1">
    <source>
        <dbReference type="EMBL" id="KAI9922883.1"/>
    </source>
</evidence>
<protein>
    <submittedName>
        <fullName evidence="1">Uncharacterized protein</fullName>
    </submittedName>
</protein>
<dbReference type="EMBL" id="CM047580">
    <property type="protein sequence ID" value="KAI9922883.1"/>
    <property type="molecule type" value="Genomic_DNA"/>
</dbReference>
<sequence length="80" mass="9142">MMFVLLHNCDIIRNSKLHLVSTIVFIQSSRLTAQLENFIQGHGSFECAQILVTSFLVLSRHQRVSIHLVKVLHVKGFILD</sequence>
<proteinExistence type="predicted"/>
<evidence type="ECO:0000313" key="2">
    <source>
        <dbReference type="Proteomes" id="UP001163321"/>
    </source>
</evidence>
<accession>A0ACC0WVB9</accession>
<name>A0ACC0WVB9_9STRA</name>
<keyword evidence="2" id="KW-1185">Reference proteome</keyword>
<dbReference type="Proteomes" id="UP001163321">
    <property type="component" value="Chromosome 1"/>
</dbReference>
<organism evidence="1 2">
    <name type="scientific">Peronosclerospora sorghi</name>
    <dbReference type="NCBI Taxonomy" id="230839"/>
    <lineage>
        <taxon>Eukaryota</taxon>
        <taxon>Sar</taxon>
        <taxon>Stramenopiles</taxon>
        <taxon>Oomycota</taxon>
        <taxon>Peronosporomycetes</taxon>
        <taxon>Peronosporales</taxon>
        <taxon>Peronosporaceae</taxon>
        <taxon>Peronosclerospora</taxon>
    </lineage>
</organism>
<gene>
    <name evidence="1" type="ORF">PsorP6_000783</name>
</gene>
<comment type="caution">
    <text evidence="1">The sequence shown here is derived from an EMBL/GenBank/DDBJ whole genome shotgun (WGS) entry which is preliminary data.</text>
</comment>